<dbReference type="RefSeq" id="WP_213122870.1">
    <property type="nucleotide sequence ID" value="NZ_JAGYPG010000001.1"/>
</dbReference>
<keyword evidence="1" id="KW-0812">Transmembrane</keyword>
<sequence>MWHWIIYISIPFIAFAIIEELIYLIVNLSIFRTKKHPEKLKDIGE</sequence>
<dbReference type="AlphaFoldDB" id="A0A942T9B8"/>
<protein>
    <submittedName>
        <fullName evidence="2">Uncharacterized protein</fullName>
    </submittedName>
</protein>
<comment type="caution">
    <text evidence="2">The sequence shown here is derived from an EMBL/GenBank/DDBJ whole genome shotgun (WGS) entry which is preliminary data.</text>
</comment>
<keyword evidence="1" id="KW-0472">Membrane</keyword>
<evidence type="ECO:0000313" key="2">
    <source>
        <dbReference type="EMBL" id="MBS4193568.1"/>
    </source>
</evidence>
<organism evidence="2 3">
    <name type="scientific">Lederbergia citri</name>
    <dbReference type="NCBI Taxonomy" id="2833580"/>
    <lineage>
        <taxon>Bacteria</taxon>
        <taxon>Bacillati</taxon>
        <taxon>Bacillota</taxon>
        <taxon>Bacilli</taxon>
        <taxon>Bacillales</taxon>
        <taxon>Bacillaceae</taxon>
        <taxon>Lederbergia</taxon>
    </lineage>
</organism>
<evidence type="ECO:0000313" key="3">
    <source>
        <dbReference type="Proteomes" id="UP000681414"/>
    </source>
</evidence>
<feature type="transmembrane region" description="Helical" evidence="1">
    <location>
        <begin position="6"/>
        <end position="31"/>
    </location>
</feature>
<reference evidence="2 3" key="1">
    <citation type="submission" date="2021-05" db="EMBL/GenBank/DDBJ databases">
        <title>Novel Bacillus species.</title>
        <authorList>
            <person name="Liu G."/>
        </authorList>
    </citation>
    <scope>NUCLEOTIDE SEQUENCE [LARGE SCALE GENOMIC DNA]</scope>
    <source>
        <strain evidence="3">FJAT-49780</strain>
    </source>
</reference>
<gene>
    <name evidence="2" type="ORF">KHA97_00605</name>
</gene>
<evidence type="ECO:0000256" key="1">
    <source>
        <dbReference type="SAM" id="Phobius"/>
    </source>
</evidence>
<dbReference type="EMBL" id="JAGYPG010000001">
    <property type="protein sequence ID" value="MBS4193568.1"/>
    <property type="molecule type" value="Genomic_DNA"/>
</dbReference>
<dbReference type="Proteomes" id="UP000681414">
    <property type="component" value="Unassembled WGS sequence"/>
</dbReference>
<proteinExistence type="predicted"/>
<keyword evidence="1" id="KW-1133">Transmembrane helix</keyword>
<accession>A0A942T9B8</accession>
<keyword evidence="3" id="KW-1185">Reference proteome</keyword>
<name>A0A942T9B8_9BACI</name>